<organism evidence="10 11">
    <name type="scientific">Thiocapsa roseopersicina</name>
    <dbReference type="NCBI Taxonomy" id="1058"/>
    <lineage>
        <taxon>Bacteria</taxon>
        <taxon>Pseudomonadati</taxon>
        <taxon>Pseudomonadota</taxon>
        <taxon>Gammaproteobacteria</taxon>
        <taxon>Chromatiales</taxon>
        <taxon>Chromatiaceae</taxon>
        <taxon>Thiocapsa</taxon>
    </lineage>
</organism>
<dbReference type="PANTHER" id="PTHR30335">
    <property type="entry name" value="INTEGRAL MEMBRANE PROTEIN OF SOXR-REDUCING COMPLEX"/>
    <property type="match status" value="1"/>
</dbReference>
<dbReference type="GO" id="GO:0005886">
    <property type="term" value="C:plasma membrane"/>
    <property type="evidence" value="ECO:0007669"/>
    <property type="project" value="TreeGrafter"/>
</dbReference>
<reference evidence="11" key="1">
    <citation type="submission" date="2016-10" db="EMBL/GenBank/DDBJ databases">
        <authorList>
            <person name="Varghese N."/>
            <person name="Submissions S."/>
        </authorList>
    </citation>
    <scope>NUCLEOTIDE SEQUENCE [LARGE SCALE GENOMIC DNA]</scope>
    <source>
        <strain evidence="11">DSM 217</strain>
    </source>
</reference>
<dbReference type="InterPro" id="IPR050133">
    <property type="entry name" value="NqrDE/RnfAE_oxidrdctase"/>
</dbReference>
<feature type="transmembrane region" description="Helical" evidence="9">
    <location>
        <begin position="71"/>
        <end position="92"/>
    </location>
</feature>
<gene>
    <name evidence="10" type="ORF">SAMN05421783_11418</name>
</gene>
<dbReference type="Proteomes" id="UP000198816">
    <property type="component" value="Unassembled WGS sequence"/>
</dbReference>
<dbReference type="NCBIfam" id="TIGR01943">
    <property type="entry name" value="rnfA"/>
    <property type="match status" value="1"/>
</dbReference>
<feature type="transmembrane region" description="Helical" evidence="9">
    <location>
        <begin position="6"/>
        <end position="33"/>
    </location>
</feature>
<evidence type="ECO:0000256" key="1">
    <source>
        <dbReference type="ARBA" id="ARBA00004127"/>
    </source>
</evidence>
<comment type="subcellular location">
    <subcellularLocation>
        <location evidence="1">Endomembrane system</location>
        <topology evidence="1">Multi-pass membrane protein</topology>
    </subcellularLocation>
</comment>
<accession>A0A1H2YXD6</accession>
<dbReference type="InterPro" id="IPR011293">
    <property type="entry name" value="Ion_transpt_RnfA/RsxA"/>
</dbReference>
<evidence type="ECO:0000313" key="11">
    <source>
        <dbReference type="Proteomes" id="UP000198816"/>
    </source>
</evidence>
<feature type="transmembrane region" description="Helical" evidence="9">
    <location>
        <begin position="167"/>
        <end position="191"/>
    </location>
</feature>
<keyword evidence="2" id="KW-0813">Transport</keyword>
<evidence type="ECO:0000256" key="8">
    <source>
        <dbReference type="ARBA" id="ARBA00023136"/>
    </source>
</evidence>
<evidence type="ECO:0000256" key="4">
    <source>
        <dbReference type="ARBA" id="ARBA00022692"/>
    </source>
</evidence>
<dbReference type="RefSeq" id="WP_093033699.1">
    <property type="nucleotide sequence ID" value="NZ_FNNZ01000014.1"/>
</dbReference>
<evidence type="ECO:0000256" key="6">
    <source>
        <dbReference type="ARBA" id="ARBA00022982"/>
    </source>
</evidence>
<keyword evidence="3" id="KW-0997">Cell inner membrane</keyword>
<proteinExistence type="predicted"/>
<evidence type="ECO:0000256" key="3">
    <source>
        <dbReference type="ARBA" id="ARBA00022519"/>
    </source>
</evidence>
<keyword evidence="11" id="KW-1185">Reference proteome</keyword>
<dbReference type="InterPro" id="IPR003667">
    <property type="entry name" value="NqrDE/RnfAE"/>
</dbReference>
<feature type="transmembrane region" description="Helical" evidence="9">
    <location>
        <begin position="104"/>
        <end position="123"/>
    </location>
</feature>
<keyword evidence="5" id="KW-1278">Translocase</keyword>
<evidence type="ECO:0000256" key="9">
    <source>
        <dbReference type="SAM" id="Phobius"/>
    </source>
</evidence>
<keyword evidence="4 9" id="KW-0812">Transmembrane</keyword>
<sequence length="196" mass="21014">MQDESLYLIFLNAAVVNNFVLALFLGICPFLGVSAKKETAWNMGLAVIFVMLVSSVSAYGINWLLTELDLLFLRLICYIAVIASAVQLVEMLVKRYSPALFRSLGIFLPLITTNCAILGLALFQTAKEYDFVQSLVYALGAGGGFMLALMLMAGLREKLELARVPSVSQGAAMSLMLAGLLSLAFMGFAGLGGSHG</sequence>
<dbReference type="OrthoDB" id="9803631at2"/>
<dbReference type="GO" id="GO:0022900">
    <property type="term" value="P:electron transport chain"/>
    <property type="evidence" value="ECO:0007669"/>
    <property type="project" value="InterPro"/>
</dbReference>
<evidence type="ECO:0000256" key="7">
    <source>
        <dbReference type="ARBA" id="ARBA00022989"/>
    </source>
</evidence>
<dbReference type="PANTHER" id="PTHR30335:SF0">
    <property type="entry name" value="ION-TRANSLOCATING OXIDOREDUCTASE COMPLEX SUBUNIT A"/>
    <property type="match status" value="1"/>
</dbReference>
<feature type="transmembrane region" description="Helical" evidence="9">
    <location>
        <begin position="135"/>
        <end position="155"/>
    </location>
</feature>
<keyword evidence="8 9" id="KW-0472">Membrane</keyword>
<evidence type="ECO:0000256" key="2">
    <source>
        <dbReference type="ARBA" id="ARBA00022448"/>
    </source>
</evidence>
<evidence type="ECO:0000256" key="5">
    <source>
        <dbReference type="ARBA" id="ARBA00022967"/>
    </source>
</evidence>
<name>A0A1H2YXD6_THIRO</name>
<keyword evidence="6" id="KW-0249">Electron transport</keyword>
<keyword evidence="3" id="KW-1003">Cell membrane</keyword>
<dbReference type="EMBL" id="FNNZ01000014">
    <property type="protein sequence ID" value="SDX09751.1"/>
    <property type="molecule type" value="Genomic_DNA"/>
</dbReference>
<feature type="transmembrane region" description="Helical" evidence="9">
    <location>
        <begin position="45"/>
        <end position="65"/>
    </location>
</feature>
<dbReference type="AlphaFoldDB" id="A0A1H2YXD6"/>
<dbReference type="PIRSF" id="PIRSF006102">
    <property type="entry name" value="NQR_DE"/>
    <property type="match status" value="1"/>
</dbReference>
<dbReference type="Pfam" id="PF02508">
    <property type="entry name" value="Rnf-Nqr"/>
    <property type="match status" value="1"/>
</dbReference>
<dbReference type="STRING" id="1058.SAMN05421783_11418"/>
<protein>
    <submittedName>
        <fullName evidence="10">Electron transport complex protein RnfA</fullName>
    </submittedName>
</protein>
<dbReference type="GO" id="GO:0012505">
    <property type="term" value="C:endomembrane system"/>
    <property type="evidence" value="ECO:0007669"/>
    <property type="project" value="UniProtKB-SubCell"/>
</dbReference>
<keyword evidence="7 9" id="KW-1133">Transmembrane helix</keyword>
<evidence type="ECO:0000313" key="10">
    <source>
        <dbReference type="EMBL" id="SDX09751.1"/>
    </source>
</evidence>